<dbReference type="InterPro" id="IPR021145">
    <property type="entry name" value="Portal_protein_SPP1_Gp6-like"/>
</dbReference>
<protein>
    <recommendedName>
        <fullName evidence="3">Portal protein</fullName>
    </recommendedName>
</protein>
<evidence type="ECO:0000313" key="1">
    <source>
        <dbReference type="EMBL" id="GEC12722.1"/>
    </source>
</evidence>
<organism evidence="1 2">
    <name type="scientific">Glutamicibacter nicotianae</name>
    <name type="common">Arthrobacter nicotianae</name>
    <dbReference type="NCBI Taxonomy" id="37929"/>
    <lineage>
        <taxon>Bacteria</taxon>
        <taxon>Bacillati</taxon>
        <taxon>Actinomycetota</taxon>
        <taxon>Actinomycetes</taxon>
        <taxon>Micrococcales</taxon>
        <taxon>Micrococcaceae</taxon>
        <taxon>Glutamicibacter</taxon>
    </lineage>
</organism>
<dbReference type="Proteomes" id="UP000316242">
    <property type="component" value="Unassembled WGS sequence"/>
</dbReference>
<sequence>MTVDIFDQESVARRVDELARELQHRGPEIEKYVNRYQGEGETLRWASKKFDEYFKKQFAGFGDNWCMPVVDAAAERMRVLGFRAHGEDLKIDEQLQRDWLGSNSDLGSSEAFTMQMAGGRAFSLVHPADPPDKAPSVTWEHPQSAIVNTDPVTGIDRDGLVMWQDDKYDFATYYTKTHFVKMKRDNGKQRYENTERISPTGGWQPRDDEHQPAEHHLGEVPLTEIRNKTLLDDNPMSDIAGVAALQDAINLVWAYLMNALDQASMPARVAVNADVPQVPVLDKEGQIAGYQDVELDELLKEKIIFLPGQDARIEEWTAANLEAFSKVISQLVEHIAAQTRTPPHYLVAKMINTAAESLNIAEAGLVSKVKERILYASVGVKKTFRLMAAARAASNDRIEALRAGTIIWDNIQYRSESQMADVGTKYKAAGFPTEYVYEKLLTDPVQVARVMAMRQKELQMDPFLAAEDRMRQGGL</sequence>
<evidence type="ECO:0000313" key="2">
    <source>
        <dbReference type="Proteomes" id="UP000316242"/>
    </source>
</evidence>
<dbReference type="Pfam" id="PF05133">
    <property type="entry name" value="SPP1_portal"/>
    <property type="match status" value="1"/>
</dbReference>
<comment type="caution">
    <text evidence="1">The sequence shown here is derived from an EMBL/GenBank/DDBJ whole genome shotgun (WGS) entry which is preliminary data.</text>
</comment>
<evidence type="ECO:0008006" key="3">
    <source>
        <dbReference type="Google" id="ProtNLM"/>
    </source>
</evidence>
<accession>A0ABQ0RLN1</accession>
<proteinExistence type="predicted"/>
<gene>
    <name evidence="1" type="ORF">ANI01nite_19250</name>
</gene>
<keyword evidence="2" id="KW-1185">Reference proteome</keyword>
<name>A0ABQ0RLN1_GLUNI</name>
<dbReference type="EMBL" id="BJNE01000007">
    <property type="protein sequence ID" value="GEC12722.1"/>
    <property type="molecule type" value="Genomic_DNA"/>
</dbReference>
<reference evidence="1 2" key="1">
    <citation type="submission" date="2019-06" db="EMBL/GenBank/DDBJ databases">
        <title>Whole genome shotgun sequence of Glutamicibacter nicotianae NBRC 14234.</title>
        <authorList>
            <person name="Hosoyama A."/>
            <person name="Uohara A."/>
            <person name="Ohji S."/>
            <person name="Ichikawa N."/>
        </authorList>
    </citation>
    <scope>NUCLEOTIDE SEQUENCE [LARGE SCALE GENOMIC DNA]</scope>
    <source>
        <strain evidence="1 2">NBRC 14234</strain>
    </source>
</reference>
<dbReference type="RefSeq" id="WP_141357662.1">
    <property type="nucleotide sequence ID" value="NZ_BAAAWM010000001.1"/>
</dbReference>